<name>A0AAP0DND7_9ASTR</name>
<protein>
    <submittedName>
        <fullName evidence="1">Uncharacterized protein</fullName>
    </submittedName>
</protein>
<gene>
    <name evidence="1" type="ORF">SSX86_004659</name>
</gene>
<dbReference type="Proteomes" id="UP001408789">
    <property type="component" value="Unassembled WGS sequence"/>
</dbReference>
<organism evidence="1 2">
    <name type="scientific">Deinandra increscens subsp. villosa</name>
    <dbReference type="NCBI Taxonomy" id="3103831"/>
    <lineage>
        <taxon>Eukaryota</taxon>
        <taxon>Viridiplantae</taxon>
        <taxon>Streptophyta</taxon>
        <taxon>Embryophyta</taxon>
        <taxon>Tracheophyta</taxon>
        <taxon>Spermatophyta</taxon>
        <taxon>Magnoliopsida</taxon>
        <taxon>eudicotyledons</taxon>
        <taxon>Gunneridae</taxon>
        <taxon>Pentapetalae</taxon>
        <taxon>asterids</taxon>
        <taxon>campanulids</taxon>
        <taxon>Asterales</taxon>
        <taxon>Asteraceae</taxon>
        <taxon>Asteroideae</taxon>
        <taxon>Heliantheae alliance</taxon>
        <taxon>Madieae</taxon>
        <taxon>Madiinae</taxon>
        <taxon>Deinandra</taxon>
    </lineage>
</organism>
<sequence length="107" mass="11414">MKKPGLFAASMAAASATTAVTGSNFKDQTSRQVVNNSDSVSSTLEFDKLDLELIGTISVVLISVQDHGSSSKINGDSSPEKTDCCSEKFAPRFDGLRFIETLVTAHR</sequence>
<comment type="caution">
    <text evidence="1">The sequence shown here is derived from an EMBL/GenBank/DDBJ whole genome shotgun (WGS) entry which is preliminary data.</text>
</comment>
<reference evidence="1 2" key="1">
    <citation type="submission" date="2024-04" db="EMBL/GenBank/DDBJ databases">
        <title>The reference genome of an endangered Asteraceae, Deinandra increscens subsp. villosa, native to the Central Coast of California.</title>
        <authorList>
            <person name="Guilliams M."/>
            <person name="Hasenstab-Lehman K."/>
            <person name="Meyer R."/>
            <person name="Mcevoy S."/>
        </authorList>
    </citation>
    <scope>NUCLEOTIDE SEQUENCE [LARGE SCALE GENOMIC DNA]</scope>
    <source>
        <tissue evidence="1">Leaf</tissue>
    </source>
</reference>
<dbReference type="EMBL" id="JBCNJP010000007">
    <property type="protein sequence ID" value="KAK9076325.1"/>
    <property type="molecule type" value="Genomic_DNA"/>
</dbReference>
<dbReference type="AlphaFoldDB" id="A0AAP0DND7"/>
<proteinExistence type="predicted"/>
<dbReference type="PANTHER" id="PTHR34683">
    <property type="entry name" value="EXPRESSED PROTEIN-RELATED"/>
    <property type="match status" value="1"/>
</dbReference>
<keyword evidence="2" id="KW-1185">Reference proteome</keyword>
<dbReference type="PANTHER" id="PTHR34683:SF2">
    <property type="entry name" value="EXPRESSED PROTEIN"/>
    <property type="match status" value="1"/>
</dbReference>
<evidence type="ECO:0000313" key="2">
    <source>
        <dbReference type="Proteomes" id="UP001408789"/>
    </source>
</evidence>
<evidence type="ECO:0000313" key="1">
    <source>
        <dbReference type="EMBL" id="KAK9076325.1"/>
    </source>
</evidence>
<accession>A0AAP0DND7</accession>